<keyword evidence="3" id="KW-1185">Reference proteome</keyword>
<sequence>MNSNFKVDFSSEAKKYLKKLDKPTAKKIISAIEALRDDPYNTTHTKKMKGYEGEFYRLRVGSYRIIYEILNGKLLILIVKVGSRGDIYK</sequence>
<dbReference type="RefSeq" id="WP_233698531.1">
    <property type="nucleotide sequence ID" value="NZ_JAJNBZ010000027.1"/>
</dbReference>
<reference evidence="2 3" key="1">
    <citation type="submission" date="2021-11" db="EMBL/GenBank/DDBJ databases">
        <title>Draft genome sequence of Paenibacillus profundus YoMME, a new Gram-positive bacteria with exoelectrogenic properties.</title>
        <authorList>
            <person name="Hubenova Y."/>
            <person name="Hubenova E."/>
            <person name="Manasiev Y."/>
            <person name="Peykov S."/>
            <person name="Mitov M."/>
        </authorList>
    </citation>
    <scope>NUCLEOTIDE SEQUENCE [LARGE SCALE GENOMIC DNA]</scope>
    <source>
        <strain evidence="2 3">YoMME</strain>
    </source>
</reference>
<dbReference type="InterPro" id="IPR052747">
    <property type="entry name" value="TA_system_RelE_toxin"/>
</dbReference>
<dbReference type="Proteomes" id="UP001199916">
    <property type="component" value="Unassembled WGS sequence"/>
</dbReference>
<keyword evidence="1" id="KW-1277">Toxin-antitoxin system</keyword>
<dbReference type="SUPFAM" id="SSF143011">
    <property type="entry name" value="RelE-like"/>
    <property type="match status" value="1"/>
</dbReference>
<proteinExistence type="predicted"/>
<dbReference type="NCBIfam" id="TIGR02385">
    <property type="entry name" value="RelE_StbE"/>
    <property type="match status" value="1"/>
</dbReference>
<dbReference type="Gene3D" id="3.30.2310.20">
    <property type="entry name" value="RelE-like"/>
    <property type="match status" value="1"/>
</dbReference>
<protein>
    <submittedName>
        <fullName evidence="2">Type II toxin-antitoxin system RelE/ParE family toxin</fullName>
    </submittedName>
</protein>
<dbReference type="InterPro" id="IPR035093">
    <property type="entry name" value="RelE/ParE_toxin_dom_sf"/>
</dbReference>
<gene>
    <name evidence="2" type="ORF">LQV63_23830</name>
</gene>
<evidence type="ECO:0000256" key="1">
    <source>
        <dbReference type="ARBA" id="ARBA00022649"/>
    </source>
</evidence>
<evidence type="ECO:0000313" key="3">
    <source>
        <dbReference type="Proteomes" id="UP001199916"/>
    </source>
</evidence>
<name>A0ABS8YPC8_9BACL</name>
<comment type="caution">
    <text evidence="2">The sequence shown here is derived from an EMBL/GenBank/DDBJ whole genome shotgun (WGS) entry which is preliminary data.</text>
</comment>
<dbReference type="InterPro" id="IPR007712">
    <property type="entry name" value="RelE/ParE_toxin"/>
</dbReference>
<organism evidence="2 3">
    <name type="scientific">Paenibacillus profundus</name>
    <dbReference type="NCBI Taxonomy" id="1173085"/>
    <lineage>
        <taxon>Bacteria</taxon>
        <taxon>Bacillati</taxon>
        <taxon>Bacillota</taxon>
        <taxon>Bacilli</taxon>
        <taxon>Bacillales</taxon>
        <taxon>Paenibacillaceae</taxon>
        <taxon>Paenibacillus</taxon>
    </lineage>
</organism>
<accession>A0ABS8YPC8</accession>
<dbReference type="Pfam" id="PF05016">
    <property type="entry name" value="ParE_toxin"/>
    <property type="match status" value="1"/>
</dbReference>
<dbReference type="PANTHER" id="PTHR38813">
    <property type="match status" value="1"/>
</dbReference>
<evidence type="ECO:0000313" key="2">
    <source>
        <dbReference type="EMBL" id="MCE5172313.1"/>
    </source>
</evidence>
<dbReference type="PANTHER" id="PTHR38813:SF1">
    <property type="entry name" value="TOXIN RELE1-RELATED"/>
    <property type="match status" value="1"/>
</dbReference>
<dbReference type="EMBL" id="JAJNBZ010000027">
    <property type="protein sequence ID" value="MCE5172313.1"/>
    <property type="molecule type" value="Genomic_DNA"/>
</dbReference>